<dbReference type="InterPro" id="IPR016067">
    <property type="entry name" value="S-AdoMet_deCO2ase_core"/>
</dbReference>
<gene>
    <name evidence="9" type="ORF">LCGC14_2023140</name>
</gene>
<dbReference type="EMBL" id="LAZR01023406">
    <property type="protein sequence ID" value="KKL78609.1"/>
    <property type="molecule type" value="Genomic_DNA"/>
</dbReference>
<organism evidence="9">
    <name type="scientific">marine sediment metagenome</name>
    <dbReference type="NCBI Taxonomy" id="412755"/>
    <lineage>
        <taxon>unclassified sequences</taxon>
        <taxon>metagenomes</taxon>
        <taxon>ecological metagenomes</taxon>
    </lineage>
</organism>
<keyword evidence="2" id="KW-0210">Decarboxylase</keyword>
<evidence type="ECO:0000256" key="8">
    <source>
        <dbReference type="ARBA" id="ARBA00023317"/>
    </source>
</evidence>
<accession>A0A0F9EX27</accession>
<dbReference type="Gene3D" id="3.60.90.10">
    <property type="entry name" value="S-adenosylmethionine decarboxylase"/>
    <property type="match status" value="1"/>
</dbReference>
<name>A0A0F9EX27_9ZZZZ</name>
<keyword evidence="7" id="KW-0704">Schiff base</keyword>
<keyword evidence="4" id="KW-0620">Polyamine biosynthesis</keyword>
<dbReference type="GO" id="GO:0004014">
    <property type="term" value="F:adenosylmethionine decarboxylase activity"/>
    <property type="evidence" value="ECO:0007669"/>
    <property type="project" value="InterPro"/>
</dbReference>
<proteinExistence type="predicted"/>
<evidence type="ECO:0000256" key="7">
    <source>
        <dbReference type="ARBA" id="ARBA00023270"/>
    </source>
</evidence>
<evidence type="ECO:0008006" key="10">
    <source>
        <dbReference type="Google" id="ProtNLM"/>
    </source>
</evidence>
<keyword evidence="8" id="KW-0670">Pyruvate</keyword>
<reference evidence="9" key="1">
    <citation type="journal article" date="2015" name="Nature">
        <title>Complex archaea that bridge the gap between prokaryotes and eukaryotes.</title>
        <authorList>
            <person name="Spang A."/>
            <person name="Saw J.H."/>
            <person name="Jorgensen S.L."/>
            <person name="Zaremba-Niedzwiedzka K."/>
            <person name="Martijn J."/>
            <person name="Lind A.E."/>
            <person name="van Eijk R."/>
            <person name="Schleper C."/>
            <person name="Guy L."/>
            <person name="Ettema T.J."/>
        </authorList>
    </citation>
    <scope>NUCLEOTIDE SEQUENCE</scope>
</reference>
<evidence type="ECO:0000313" key="9">
    <source>
        <dbReference type="EMBL" id="KKL78609.1"/>
    </source>
</evidence>
<dbReference type="AlphaFoldDB" id="A0A0F9EX27"/>
<evidence type="ECO:0000256" key="3">
    <source>
        <dbReference type="ARBA" id="ARBA00022813"/>
    </source>
</evidence>
<protein>
    <recommendedName>
        <fullName evidence="10">S-adenosylmethionine decarboxylase proenzyme</fullName>
    </recommendedName>
</protein>
<evidence type="ECO:0000256" key="2">
    <source>
        <dbReference type="ARBA" id="ARBA00022793"/>
    </source>
</evidence>
<comment type="caution">
    <text evidence="9">The sequence shown here is derived from an EMBL/GenBank/DDBJ whole genome shotgun (WGS) entry which is preliminary data.</text>
</comment>
<evidence type="ECO:0000256" key="5">
    <source>
        <dbReference type="ARBA" id="ARBA00023145"/>
    </source>
</evidence>
<sequence>MGKYGMELILDLHNCNGKDFNRRNIDNFFTEVCHQTGMQKCEVYFWDDLETPKNEKQTDPQTTGTSAVQFILTSNITIHTLDKLEKVFINFFSCKSFNPQTVEQLAKEYFNGKIINSTLLTRI</sequence>
<keyword evidence="3" id="KW-0068">Autocatalytic cleavage</keyword>
<dbReference type="SUPFAM" id="SSF56276">
    <property type="entry name" value="S-adenosylmethionine decarboxylase"/>
    <property type="match status" value="1"/>
</dbReference>
<evidence type="ECO:0000256" key="4">
    <source>
        <dbReference type="ARBA" id="ARBA00023115"/>
    </source>
</evidence>
<evidence type="ECO:0000256" key="6">
    <source>
        <dbReference type="ARBA" id="ARBA00023239"/>
    </source>
</evidence>
<dbReference type="GO" id="GO:0008295">
    <property type="term" value="P:spermidine biosynthetic process"/>
    <property type="evidence" value="ECO:0007669"/>
    <property type="project" value="InterPro"/>
</dbReference>
<keyword evidence="5" id="KW-0865">Zymogen</keyword>
<evidence type="ECO:0000256" key="1">
    <source>
        <dbReference type="ARBA" id="ARBA00001928"/>
    </source>
</evidence>
<comment type="cofactor">
    <cofactor evidence="1">
        <name>pyruvate</name>
        <dbReference type="ChEBI" id="CHEBI:15361"/>
    </cofactor>
</comment>
<keyword evidence="6" id="KW-0456">Lyase</keyword>
<dbReference type="Pfam" id="PF02675">
    <property type="entry name" value="AdoMet_dc"/>
    <property type="match status" value="1"/>
</dbReference>
<dbReference type="InterPro" id="IPR003826">
    <property type="entry name" value="AdoMetDC_fam_prok"/>
</dbReference>